<keyword evidence="8 14" id="KW-0418">Kinase</keyword>
<keyword evidence="5 14" id="KW-0808">Transferase</keyword>
<evidence type="ECO:0000256" key="7">
    <source>
        <dbReference type="ARBA" id="ARBA00022741"/>
    </source>
</evidence>
<evidence type="ECO:0000256" key="10">
    <source>
        <dbReference type="ARBA" id="ARBA00022842"/>
    </source>
</evidence>
<dbReference type="PRINTS" id="PR01243">
    <property type="entry name" value="NUCDPKINASE"/>
</dbReference>
<keyword evidence="6" id="KW-0479">Metal-binding</keyword>
<dbReference type="NCBIfam" id="NF001908">
    <property type="entry name" value="PRK00668.1"/>
    <property type="match status" value="1"/>
</dbReference>
<feature type="binding site" evidence="12">
    <location>
        <position position="97"/>
    </location>
    <ligand>
        <name>ATP</name>
        <dbReference type="ChEBI" id="CHEBI:30616"/>
    </ligand>
</feature>
<dbReference type="GO" id="GO:0006228">
    <property type="term" value="P:UTP biosynthetic process"/>
    <property type="evidence" value="ECO:0007669"/>
    <property type="project" value="InterPro"/>
</dbReference>
<dbReference type="Gene3D" id="3.30.70.141">
    <property type="entry name" value="Nucleoside diphosphate kinase-like domain"/>
    <property type="match status" value="1"/>
</dbReference>
<feature type="domain" description="Nucleoside diphosphate kinase-like" evidence="15">
    <location>
        <begin position="7"/>
        <end position="144"/>
    </location>
</feature>
<dbReference type="Pfam" id="PF00334">
    <property type="entry name" value="NDK"/>
    <property type="match status" value="1"/>
</dbReference>
<dbReference type="SUPFAM" id="SSF54919">
    <property type="entry name" value="Nucleoside diphosphate kinase, NDK"/>
    <property type="match status" value="1"/>
</dbReference>
<evidence type="ECO:0000256" key="12">
    <source>
        <dbReference type="PROSITE-ProRule" id="PRU00706"/>
    </source>
</evidence>
<evidence type="ECO:0000256" key="2">
    <source>
        <dbReference type="ARBA" id="ARBA00008142"/>
    </source>
</evidence>
<evidence type="ECO:0000313" key="17">
    <source>
        <dbReference type="Proteomes" id="UP000231530"/>
    </source>
</evidence>
<evidence type="ECO:0000256" key="4">
    <source>
        <dbReference type="ARBA" id="ARBA00017632"/>
    </source>
</evidence>
<dbReference type="AlphaFoldDB" id="A0A2H0TX55"/>
<dbReference type="PROSITE" id="PS51374">
    <property type="entry name" value="NDPK_LIKE"/>
    <property type="match status" value="1"/>
</dbReference>
<proteinExistence type="inferred from homology"/>
<dbReference type="Proteomes" id="UP000231530">
    <property type="component" value="Unassembled WGS sequence"/>
</dbReference>
<keyword evidence="7 14" id="KW-0547">Nucleotide-binding</keyword>
<comment type="catalytic activity">
    <reaction evidence="14">
        <text>a 2'-deoxyribonucleoside 5'-diphosphate + ATP = a 2'-deoxyribonucleoside 5'-triphosphate + ADP</text>
        <dbReference type="Rhea" id="RHEA:44640"/>
        <dbReference type="ChEBI" id="CHEBI:30616"/>
        <dbReference type="ChEBI" id="CHEBI:61560"/>
        <dbReference type="ChEBI" id="CHEBI:73316"/>
        <dbReference type="ChEBI" id="CHEBI:456216"/>
        <dbReference type="EC" id="2.7.4.6"/>
    </reaction>
</comment>
<keyword evidence="11" id="KW-0546">Nucleotide metabolism</keyword>
<keyword evidence="9 14" id="KW-0067">ATP-binding</keyword>
<comment type="caution">
    <text evidence="16">The sequence shown here is derived from an EMBL/GenBank/DDBJ whole genome shotgun (WGS) entry which is preliminary data.</text>
</comment>
<keyword evidence="10" id="KW-0460">Magnesium</keyword>
<dbReference type="GO" id="GO:0005524">
    <property type="term" value="F:ATP binding"/>
    <property type="evidence" value="ECO:0007669"/>
    <property type="project" value="UniProtKB-KW"/>
</dbReference>
<dbReference type="EC" id="2.7.4.6" evidence="3 14"/>
<dbReference type="InterPro" id="IPR023005">
    <property type="entry name" value="Nucleoside_diP_kinase_AS"/>
</dbReference>
<dbReference type="PANTHER" id="PTHR11349">
    <property type="entry name" value="NUCLEOSIDE DIPHOSPHATE KINASE"/>
    <property type="match status" value="1"/>
</dbReference>
<dbReference type="FunFam" id="3.30.70.141:FF:000003">
    <property type="entry name" value="Nucleoside diphosphate kinase"/>
    <property type="match status" value="1"/>
</dbReference>
<evidence type="ECO:0000256" key="8">
    <source>
        <dbReference type="ARBA" id="ARBA00022777"/>
    </source>
</evidence>
<organism evidence="16 17">
    <name type="scientific">Candidatus Magasanikbacteria bacterium CG10_big_fil_rev_8_21_14_0_10_42_10</name>
    <dbReference type="NCBI Taxonomy" id="1974649"/>
    <lineage>
        <taxon>Bacteria</taxon>
        <taxon>Candidatus Magasanikiibacteriota</taxon>
    </lineage>
</organism>
<feature type="binding site" evidence="12">
    <location>
        <position position="108"/>
    </location>
    <ligand>
        <name>ATP</name>
        <dbReference type="ChEBI" id="CHEBI:30616"/>
    </ligand>
</feature>
<evidence type="ECO:0000256" key="9">
    <source>
        <dbReference type="ARBA" id="ARBA00022840"/>
    </source>
</evidence>
<evidence type="ECO:0000256" key="6">
    <source>
        <dbReference type="ARBA" id="ARBA00022723"/>
    </source>
</evidence>
<dbReference type="EMBL" id="PFBY01000007">
    <property type="protein sequence ID" value="PIR76744.1"/>
    <property type="molecule type" value="Genomic_DNA"/>
</dbReference>
<name>A0A2H0TX55_9BACT</name>
<dbReference type="InterPro" id="IPR034907">
    <property type="entry name" value="NDK-like_dom"/>
</dbReference>
<accession>A0A2H0TX55</accession>
<dbReference type="InterPro" id="IPR036850">
    <property type="entry name" value="NDK-like_dom_sf"/>
</dbReference>
<dbReference type="GO" id="GO:0004550">
    <property type="term" value="F:nucleoside diphosphate kinase activity"/>
    <property type="evidence" value="ECO:0007669"/>
    <property type="project" value="UniProtKB-EC"/>
</dbReference>
<dbReference type="GO" id="GO:0006183">
    <property type="term" value="P:GTP biosynthetic process"/>
    <property type="evidence" value="ECO:0007669"/>
    <property type="project" value="InterPro"/>
</dbReference>
<dbReference type="InterPro" id="IPR001564">
    <property type="entry name" value="Nucleoside_diP_kinase"/>
</dbReference>
<evidence type="ECO:0000256" key="1">
    <source>
        <dbReference type="ARBA" id="ARBA00001946"/>
    </source>
</evidence>
<feature type="binding site" evidence="12">
    <location>
        <position position="91"/>
    </location>
    <ligand>
        <name>ATP</name>
        <dbReference type="ChEBI" id="CHEBI:30616"/>
    </ligand>
</feature>
<sequence length="160" mass="18114">MTFEGVKEKTLVIIKPDAIQRGLFGQITSRFEQKGLKLVGTRMVRLEQDILREHYAHIADKPFYPGVEEFMMSAPAIVQCWEGLDAANTVRKITGITKAREAEAGSIRGDFAMSVACNVIHASDSVETAKSEVARFFKDEDLFEYDKTDYMHVYIDEERG</sequence>
<evidence type="ECO:0000256" key="11">
    <source>
        <dbReference type="ARBA" id="ARBA00023080"/>
    </source>
</evidence>
<comment type="similarity">
    <text evidence="2 12 13">Belongs to the NDK family.</text>
</comment>
<evidence type="ECO:0000256" key="5">
    <source>
        <dbReference type="ARBA" id="ARBA00022679"/>
    </source>
</evidence>
<dbReference type="PROSITE" id="PS00469">
    <property type="entry name" value="NDPK"/>
    <property type="match status" value="1"/>
</dbReference>
<feature type="active site" description="Pros-phosphohistidine intermediate" evidence="12">
    <location>
        <position position="121"/>
    </location>
</feature>
<feature type="binding site" evidence="12">
    <location>
        <position position="63"/>
    </location>
    <ligand>
        <name>ATP</name>
        <dbReference type="ChEBI" id="CHEBI:30616"/>
    </ligand>
</feature>
<evidence type="ECO:0000256" key="13">
    <source>
        <dbReference type="RuleBase" id="RU004011"/>
    </source>
</evidence>
<protein>
    <recommendedName>
        <fullName evidence="4 14">Nucleoside diphosphate kinase</fullName>
        <ecNumber evidence="3 14">2.7.4.6</ecNumber>
    </recommendedName>
</protein>
<evidence type="ECO:0000256" key="3">
    <source>
        <dbReference type="ARBA" id="ARBA00012966"/>
    </source>
</evidence>
<dbReference type="GO" id="GO:0046872">
    <property type="term" value="F:metal ion binding"/>
    <property type="evidence" value="ECO:0007669"/>
    <property type="project" value="UniProtKB-KW"/>
</dbReference>
<reference evidence="17" key="1">
    <citation type="submission" date="2017-09" db="EMBL/GenBank/DDBJ databases">
        <title>Depth-based differentiation of microbial function through sediment-hosted aquifers and enrichment of novel symbionts in the deep terrestrial subsurface.</title>
        <authorList>
            <person name="Probst A.J."/>
            <person name="Ladd B."/>
            <person name="Jarett J.K."/>
            <person name="Geller-Mcgrath D.E."/>
            <person name="Sieber C.M.K."/>
            <person name="Emerson J.B."/>
            <person name="Anantharaman K."/>
            <person name="Thomas B.C."/>
            <person name="Malmstrom R."/>
            <person name="Stieglmeier M."/>
            <person name="Klingl A."/>
            <person name="Woyke T."/>
            <person name="Ryan C.M."/>
            <person name="Banfield J.F."/>
        </authorList>
    </citation>
    <scope>NUCLEOTIDE SEQUENCE [LARGE SCALE GENOMIC DNA]</scope>
</reference>
<dbReference type="SMART" id="SM00562">
    <property type="entry name" value="NDK"/>
    <property type="match status" value="1"/>
</dbReference>
<evidence type="ECO:0000256" key="14">
    <source>
        <dbReference type="RuleBase" id="RU004013"/>
    </source>
</evidence>
<dbReference type="GO" id="GO:0006241">
    <property type="term" value="P:CTP biosynthetic process"/>
    <property type="evidence" value="ECO:0007669"/>
    <property type="project" value="InterPro"/>
</dbReference>
<evidence type="ECO:0000259" key="15">
    <source>
        <dbReference type="SMART" id="SM00562"/>
    </source>
</evidence>
<comment type="cofactor">
    <cofactor evidence="1">
        <name>Mg(2+)</name>
        <dbReference type="ChEBI" id="CHEBI:18420"/>
    </cofactor>
</comment>
<feature type="binding site" evidence="12">
    <location>
        <position position="118"/>
    </location>
    <ligand>
        <name>ATP</name>
        <dbReference type="ChEBI" id="CHEBI:30616"/>
    </ligand>
</feature>
<evidence type="ECO:0000313" key="16">
    <source>
        <dbReference type="EMBL" id="PIR76744.1"/>
    </source>
</evidence>
<feature type="binding site" evidence="12">
    <location>
        <position position="15"/>
    </location>
    <ligand>
        <name>ATP</name>
        <dbReference type="ChEBI" id="CHEBI:30616"/>
    </ligand>
</feature>
<gene>
    <name evidence="16" type="ORF">COU32_00390</name>
</gene>
<dbReference type="CDD" id="cd04413">
    <property type="entry name" value="NDPk_I"/>
    <property type="match status" value="1"/>
</dbReference>